<proteinExistence type="predicted"/>
<dbReference type="InterPro" id="IPR036412">
    <property type="entry name" value="HAD-like_sf"/>
</dbReference>
<accession>A0ABT1HVG2</accession>
<keyword evidence="2" id="KW-1185">Reference proteome</keyword>
<dbReference type="SFLD" id="SFLDG01129">
    <property type="entry name" value="C1.5:_HAD__Beta-PGM__Phosphata"/>
    <property type="match status" value="1"/>
</dbReference>
<sequence>MPLTVGFDLDMTLIDPRPGMVRAFEVLAGETGIPLDGEAFAAHLGPPLESVFAGYGLDQPTIDALVARFREIYPEVVVPVTVALPGAAEALAAVRAAGGNTVVVTGKYALNAARHLGALGWEVDHLVGGLWSSGKGAALRQHGASVYVGDHVGDVRGAQAAGAVSVGVTTGPCTAEELAGAGADVVLADLTAFPDWLAGHLAGAGEDDLAAEAG</sequence>
<dbReference type="InterPro" id="IPR023198">
    <property type="entry name" value="PGP-like_dom2"/>
</dbReference>
<name>A0ABT1HVG2_STRSD</name>
<protein>
    <submittedName>
        <fullName evidence="1">Phosphoglycolate phosphatase</fullName>
    </submittedName>
</protein>
<dbReference type="RefSeq" id="WP_253670408.1">
    <property type="nucleotide sequence ID" value="NZ_JAMTCP010000017.1"/>
</dbReference>
<dbReference type="InterPro" id="IPR023214">
    <property type="entry name" value="HAD_sf"/>
</dbReference>
<dbReference type="PANTHER" id="PTHR43434:SF1">
    <property type="entry name" value="PHOSPHOGLYCOLATE PHOSPHATASE"/>
    <property type="match status" value="1"/>
</dbReference>
<organism evidence="1 2">
    <name type="scientific">Streptoalloteichus tenebrarius (strain ATCC 17920 / DSM 40477 / JCM 4838 / CBS 697.72 / NBRC 16177 / NCIMB 11028 / NRRL B-12390 / A12253. 1 / ISP 5477)</name>
    <name type="common">Streptomyces tenebrarius</name>
    <dbReference type="NCBI Taxonomy" id="1933"/>
    <lineage>
        <taxon>Bacteria</taxon>
        <taxon>Bacillati</taxon>
        <taxon>Actinomycetota</taxon>
        <taxon>Actinomycetes</taxon>
        <taxon>Pseudonocardiales</taxon>
        <taxon>Pseudonocardiaceae</taxon>
        <taxon>Streptoalloteichus</taxon>
    </lineage>
</organism>
<gene>
    <name evidence="1" type="ORF">LX15_003223</name>
</gene>
<dbReference type="PANTHER" id="PTHR43434">
    <property type="entry name" value="PHOSPHOGLYCOLATE PHOSPHATASE"/>
    <property type="match status" value="1"/>
</dbReference>
<dbReference type="InterPro" id="IPR050155">
    <property type="entry name" value="HAD-like_hydrolase_sf"/>
</dbReference>
<evidence type="ECO:0000313" key="2">
    <source>
        <dbReference type="Proteomes" id="UP001205311"/>
    </source>
</evidence>
<dbReference type="Proteomes" id="UP001205311">
    <property type="component" value="Unassembled WGS sequence"/>
</dbReference>
<dbReference type="EMBL" id="JAMTCP010000017">
    <property type="protein sequence ID" value="MCP2259518.1"/>
    <property type="molecule type" value="Genomic_DNA"/>
</dbReference>
<dbReference type="Pfam" id="PF12710">
    <property type="entry name" value="HAD"/>
    <property type="match status" value="1"/>
</dbReference>
<dbReference type="Gene3D" id="1.10.150.240">
    <property type="entry name" value="Putative phosphatase, domain 2"/>
    <property type="match status" value="1"/>
</dbReference>
<evidence type="ECO:0000313" key="1">
    <source>
        <dbReference type="EMBL" id="MCP2259518.1"/>
    </source>
</evidence>
<reference evidence="1 2" key="1">
    <citation type="submission" date="2022-06" db="EMBL/GenBank/DDBJ databases">
        <title>Genomic Encyclopedia of Archaeal and Bacterial Type Strains, Phase II (KMG-II): from individual species to whole genera.</title>
        <authorList>
            <person name="Goeker M."/>
        </authorList>
    </citation>
    <scope>NUCLEOTIDE SEQUENCE [LARGE SCALE GENOMIC DNA]</scope>
    <source>
        <strain evidence="1 2">DSM 40477</strain>
    </source>
</reference>
<dbReference type="SFLD" id="SFLDS00003">
    <property type="entry name" value="Haloacid_Dehalogenase"/>
    <property type="match status" value="1"/>
</dbReference>
<comment type="caution">
    <text evidence="1">The sequence shown here is derived from an EMBL/GenBank/DDBJ whole genome shotgun (WGS) entry which is preliminary data.</text>
</comment>
<dbReference type="SUPFAM" id="SSF56784">
    <property type="entry name" value="HAD-like"/>
    <property type="match status" value="1"/>
</dbReference>
<dbReference type="Gene3D" id="3.40.50.1000">
    <property type="entry name" value="HAD superfamily/HAD-like"/>
    <property type="match status" value="2"/>
</dbReference>